<dbReference type="Gene3D" id="2.60.40.1080">
    <property type="match status" value="1"/>
</dbReference>
<dbReference type="PROSITE" id="PS51257">
    <property type="entry name" value="PROKAR_LIPOPROTEIN"/>
    <property type="match status" value="1"/>
</dbReference>
<dbReference type="NCBIfam" id="TIGR02608">
    <property type="entry name" value="delta_60_rpt"/>
    <property type="match status" value="7"/>
</dbReference>
<dbReference type="InterPro" id="IPR003343">
    <property type="entry name" value="Big_2"/>
</dbReference>
<comment type="caution">
    <text evidence="3">The sequence shown here is derived from an EMBL/GenBank/DDBJ whole genome shotgun (WGS) entry which is preliminary data.</text>
</comment>
<feature type="domain" description="BIG2" evidence="2">
    <location>
        <begin position="29"/>
        <end position="108"/>
    </location>
</feature>
<dbReference type="RefSeq" id="WP_380012070.1">
    <property type="nucleotide sequence ID" value="NZ_JBHLYR010000047.1"/>
</dbReference>
<dbReference type="Gene3D" id="2.80.10.50">
    <property type="match status" value="3"/>
</dbReference>
<keyword evidence="1" id="KW-0732">Signal</keyword>
<evidence type="ECO:0000259" key="2">
    <source>
        <dbReference type="SMART" id="SM00635"/>
    </source>
</evidence>
<keyword evidence="4" id="KW-1185">Reference proteome</keyword>
<dbReference type="InterPro" id="IPR008964">
    <property type="entry name" value="Invasin/intimin_cell_adhesion"/>
</dbReference>
<gene>
    <name evidence="3" type="ORF">ACFFLM_15480</name>
</gene>
<organism evidence="3 4">
    <name type="scientific">Deinococcus oregonensis</name>
    <dbReference type="NCBI Taxonomy" id="1805970"/>
    <lineage>
        <taxon>Bacteria</taxon>
        <taxon>Thermotogati</taxon>
        <taxon>Deinococcota</taxon>
        <taxon>Deinococci</taxon>
        <taxon>Deinococcales</taxon>
        <taxon>Deinococcaceae</taxon>
        <taxon>Deinococcus</taxon>
    </lineage>
</organism>
<dbReference type="Pfam" id="PF17164">
    <property type="entry name" value="DUF5122"/>
    <property type="match status" value="5"/>
</dbReference>
<dbReference type="InterPro" id="IPR013431">
    <property type="entry name" value="Delta_60_rpt"/>
</dbReference>
<feature type="chain" id="PRO_5047184194" evidence="1">
    <location>
        <begin position="19"/>
        <end position="623"/>
    </location>
</feature>
<dbReference type="Proteomes" id="UP001589733">
    <property type="component" value="Unassembled WGS sequence"/>
</dbReference>
<feature type="signal peptide" evidence="1">
    <location>
        <begin position="1"/>
        <end position="18"/>
    </location>
</feature>
<dbReference type="Pfam" id="PF02368">
    <property type="entry name" value="Big_2"/>
    <property type="match status" value="1"/>
</dbReference>
<dbReference type="SMART" id="SM00635">
    <property type="entry name" value="BID_2"/>
    <property type="match status" value="1"/>
</dbReference>
<proteinExistence type="predicted"/>
<protein>
    <submittedName>
        <fullName evidence="3">Ig-like domain-containing protein</fullName>
    </submittedName>
</protein>
<evidence type="ECO:0000256" key="1">
    <source>
        <dbReference type="SAM" id="SignalP"/>
    </source>
</evidence>
<evidence type="ECO:0000313" key="3">
    <source>
        <dbReference type="EMBL" id="MFB9993369.1"/>
    </source>
</evidence>
<evidence type="ECO:0000313" key="4">
    <source>
        <dbReference type="Proteomes" id="UP001589733"/>
    </source>
</evidence>
<dbReference type="SUPFAM" id="SSF49373">
    <property type="entry name" value="Invasin/intimin cell-adhesion fragments"/>
    <property type="match status" value="1"/>
</dbReference>
<reference evidence="3 4" key="1">
    <citation type="submission" date="2024-09" db="EMBL/GenBank/DDBJ databases">
        <authorList>
            <person name="Sun Q."/>
            <person name="Mori K."/>
        </authorList>
    </citation>
    <scope>NUCLEOTIDE SEQUENCE [LARGE SCALE GENOMIC DNA]</scope>
    <source>
        <strain evidence="3 4">JCM 13503</strain>
    </source>
</reference>
<dbReference type="EMBL" id="JBHLYR010000047">
    <property type="protein sequence ID" value="MFB9993369.1"/>
    <property type="molecule type" value="Genomic_DNA"/>
</dbReference>
<accession>A0ABV6B0U1</accession>
<dbReference type="SUPFAM" id="SSF101898">
    <property type="entry name" value="NHL repeat"/>
    <property type="match status" value="1"/>
</dbReference>
<sequence length="623" mass="61962">MKKILTASTLLLTALLSACTTGGTTPTLSIKAIELTPASASVQIGKTVTLSATARDEQGRAIPNVGFTWKSSQEAVAKVVGGVVTGLSAGTAGVTASASGVISNAANVIVTQNQPQPGGSFDLTLSGDKLPVITGTSASLTVNVTRRDGFTGAVTLNLTGLPIGASGAAITIPEGQASAAVTVSAAMTAPHSQPTAVTLKGTGTGVADVSKTITVTVRGPAGSLDTTFGVGGVAVNAIGASEDYSYALAVQPDGKVLMAGTAFASSDDFAVVRYTRDGALDPTFGNGGKVFVDFAGKSDLARALAIQGDGKIVVAGNMTNAANEERFGVARLTSTGALDPTFGEGGRVMTSIPGSSADRAQALLVEADGRVVVGGSASFASGATGQDFALVRYRENGTLDAGFGSGGVVTTALGSSNAKDTVRALAAQGDRIVAVGGDGDFKAARYTSGGLLDASFGSGGKLSAVFAGSIGVANAVAVDALGRLVLAGNSENDTAVVRLDADGALDTTFGSGGKQVVRLSENWDSATGVAVQADGKLVLGGWVYEGNSSAGNFAVTRLEASGARDAGFGQGGTSMTPVAPGSKADEAQALALQPDERIPATRIVLGGHRNDSNNDFALTRYWP</sequence>
<name>A0ABV6B0U1_9DEIO</name>